<dbReference type="InterPro" id="IPR006612">
    <property type="entry name" value="THAP_Znf"/>
</dbReference>
<evidence type="ECO:0000256" key="3">
    <source>
        <dbReference type="ARBA" id="ARBA00022833"/>
    </source>
</evidence>
<feature type="domain" description="THAP-type" evidence="5">
    <location>
        <begin position="7"/>
        <end position="42"/>
    </location>
</feature>
<keyword evidence="1" id="KW-0479">Metal-binding</keyword>
<evidence type="ECO:0000259" key="5">
    <source>
        <dbReference type="Pfam" id="PF05485"/>
    </source>
</evidence>
<dbReference type="EMBL" id="JAIWYP010000013">
    <property type="protein sequence ID" value="KAH3716098.1"/>
    <property type="molecule type" value="Genomic_DNA"/>
</dbReference>
<evidence type="ECO:0000256" key="2">
    <source>
        <dbReference type="ARBA" id="ARBA00022771"/>
    </source>
</evidence>
<dbReference type="Pfam" id="PF05485">
    <property type="entry name" value="THAP"/>
    <property type="match status" value="1"/>
</dbReference>
<gene>
    <name evidence="6" type="ORF">DPMN_058815</name>
</gene>
<organism evidence="6 7">
    <name type="scientific">Dreissena polymorpha</name>
    <name type="common">Zebra mussel</name>
    <name type="synonym">Mytilus polymorpha</name>
    <dbReference type="NCBI Taxonomy" id="45954"/>
    <lineage>
        <taxon>Eukaryota</taxon>
        <taxon>Metazoa</taxon>
        <taxon>Spiralia</taxon>
        <taxon>Lophotrochozoa</taxon>
        <taxon>Mollusca</taxon>
        <taxon>Bivalvia</taxon>
        <taxon>Autobranchia</taxon>
        <taxon>Heteroconchia</taxon>
        <taxon>Euheterodonta</taxon>
        <taxon>Imparidentia</taxon>
        <taxon>Neoheterodontei</taxon>
        <taxon>Myida</taxon>
        <taxon>Dreissenoidea</taxon>
        <taxon>Dreissenidae</taxon>
        <taxon>Dreissena</taxon>
    </lineage>
</organism>
<dbReference type="GO" id="GO:0008270">
    <property type="term" value="F:zinc ion binding"/>
    <property type="evidence" value="ECO:0007669"/>
    <property type="project" value="UniProtKB-KW"/>
</dbReference>
<evidence type="ECO:0000313" key="6">
    <source>
        <dbReference type="EMBL" id="KAH3716098.1"/>
    </source>
</evidence>
<protein>
    <recommendedName>
        <fullName evidence="5">THAP-type domain-containing protein</fullName>
    </recommendedName>
</protein>
<dbReference type="AlphaFoldDB" id="A0A9D4C2W9"/>
<evidence type="ECO:0000256" key="4">
    <source>
        <dbReference type="ARBA" id="ARBA00023125"/>
    </source>
</evidence>
<name>A0A9D4C2W9_DREPO</name>
<accession>A0A9D4C2W9</accession>
<keyword evidence="2" id="KW-0863">Zinc-finger</keyword>
<dbReference type="GO" id="GO:0003677">
    <property type="term" value="F:DNA binding"/>
    <property type="evidence" value="ECO:0007669"/>
    <property type="project" value="UniProtKB-KW"/>
</dbReference>
<keyword evidence="7" id="KW-1185">Reference proteome</keyword>
<proteinExistence type="predicted"/>
<comment type="caution">
    <text evidence="6">The sequence shown here is derived from an EMBL/GenBank/DDBJ whole genome shotgun (WGS) entry which is preliminary data.</text>
</comment>
<keyword evidence="4" id="KW-0238">DNA-binding</keyword>
<dbReference type="SUPFAM" id="SSF57716">
    <property type="entry name" value="Glucocorticoid receptor-like (DNA-binding domain)"/>
    <property type="match status" value="1"/>
</dbReference>
<sequence>MGKEDFCCANGCSHDRSRGATCTFYNIPTDKELRSAWLTKIAHIVIVTKYGKTVAKPWVPSKS</sequence>
<dbReference type="Proteomes" id="UP000828390">
    <property type="component" value="Unassembled WGS sequence"/>
</dbReference>
<evidence type="ECO:0000313" key="7">
    <source>
        <dbReference type="Proteomes" id="UP000828390"/>
    </source>
</evidence>
<evidence type="ECO:0000256" key="1">
    <source>
        <dbReference type="ARBA" id="ARBA00022723"/>
    </source>
</evidence>
<reference evidence="6" key="1">
    <citation type="journal article" date="2019" name="bioRxiv">
        <title>The Genome of the Zebra Mussel, Dreissena polymorpha: A Resource for Invasive Species Research.</title>
        <authorList>
            <person name="McCartney M.A."/>
            <person name="Auch B."/>
            <person name="Kono T."/>
            <person name="Mallez S."/>
            <person name="Zhang Y."/>
            <person name="Obille A."/>
            <person name="Becker A."/>
            <person name="Abrahante J.E."/>
            <person name="Garbe J."/>
            <person name="Badalamenti J.P."/>
            <person name="Herman A."/>
            <person name="Mangelson H."/>
            <person name="Liachko I."/>
            <person name="Sullivan S."/>
            <person name="Sone E.D."/>
            <person name="Koren S."/>
            <person name="Silverstein K.A.T."/>
            <person name="Beckman K.B."/>
            <person name="Gohl D.M."/>
        </authorList>
    </citation>
    <scope>NUCLEOTIDE SEQUENCE</scope>
    <source>
        <strain evidence="6">Duluth1</strain>
        <tissue evidence="6">Whole animal</tissue>
    </source>
</reference>
<reference evidence="6" key="2">
    <citation type="submission" date="2020-11" db="EMBL/GenBank/DDBJ databases">
        <authorList>
            <person name="McCartney M.A."/>
            <person name="Auch B."/>
            <person name="Kono T."/>
            <person name="Mallez S."/>
            <person name="Becker A."/>
            <person name="Gohl D.M."/>
            <person name="Silverstein K.A.T."/>
            <person name="Koren S."/>
            <person name="Bechman K.B."/>
            <person name="Herman A."/>
            <person name="Abrahante J.E."/>
            <person name="Garbe J."/>
        </authorList>
    </citation>
    <scope>NUCLEOTIDE SEQUENCE</scope>
    <source>
        <strain evidence="6">Duluth1</strain>
        <tissue evidence="6">Whole animal</tissue>
    </source>
</reference>
<keyword evidence="3" id="KW-0862">Zinc</keyword>